<keyword evidence="2" id="KW-1185">Reference proteome</keyword>
<evidence type="ECO:0000313" key="1">
    <source>
        <dbReference type="EMBL" id="KAF8776874.1"/>
    </source>
</evidence>
<dbReference type="AlphaFoldDB" id="A0A8T0ENM4"/>
<name>A0A8T0ENM4_ARGBR</name>
<organism evidence="1 2">
    <name type="scientific">Argiope bruennichi</name>
    <name type="common">Wasp spider</name>
    <name type="synonym">Aranea bruennichi</name>
    <dbReference type="NCBI Taxonomy" id="94029"/>
    <lineage>
        <taxon>Eukaryota</taxon>
        <taxon>Metazoa</taxon>
        <taxon>Ecdysozoa</taxon>
        <taxon>Arthropoda</taxon>
        <taxon>Chelicerata</taxon>
        <taxon>Arachnida</taxon>
        <taxon>Araneae</taxon>
        <taxon>Araneomorphae</taxon>
        <taxon>Entelegynae</taxon>
        <taxon>Araneoidea</taxon>
        <taxon>Araneidae</taxon>
        <taxon>Argiope</taxon>
    </lineage>
</organism>
<evidence type="ECO:0000313" key="2">
    <source>
        <dbReference type="Proteomes" id="UP000807504"/>
    </source>
</evidence>
<gene>
    <name evidence="1" type="ORF">HNY73_013814</name>
</gene>
<comment type="caution">
    <text evidence="1">The sequence shown here is derived from an EMBL/GenBank/DDBJ whole genome shotgun (WGS) entry which is preliminary data.</text>
</comment>
<proteinExistence type="predicted"/>
<dbReference type="EMBL" id="JABXBU010002072">
    <property type="protein sequence ID" value="KAF8776874.1"/>
    <property type="molecule type" value="Genomic_DNA"/>
</dbReference>
<reference evidence="1" key="2">
    <citation type="submission" date="2020-06" db="EMBL/GenBank/DDBJ databases">
        <authorList>
            <person name="Sheffer M."/>
        </authorList>
    </citation>
    <scope>NUCLEOTIDE SEQUENCE</scope>
</reference>
<sequence length="73" mass="8846">MNVGSLDKLKEMVEAEFQRDELRKHAKQQIFQDSRRKLEDVQSLPTIHQCLWRRKRELQTIDAKTECYEDELL</sequence>
<reference evidence="1" key="1">
    <citation type="journal article" date="2020" name="bioRxiv">
        <title>Chromosome-level reference genome of the European wasp spider Argiope bruennichi: a resource for studies on range expansion and evolutionary adaptation.</title>
        <authorList>
            <person name="Sheffer M.M."/>
            <person name="Hoppe A."/>
            <person name="Krehenwinkel H."/>
            <person name="Uhl G."/>
            <person name="Kuss A.W."/>
            <person name="Jensen L."/>
            <person name="Jensen C."/>
            <person name="Gillespie R.G."/>
            <person name="Hoff K.J."/>
            <person name="Prost S."/>
        </authorList>
    </citation>
    <scope>NUCLEOTIDE SEQUENCE</scope>
</reference>
<dbReference type="Proteomes" id="UP000807504">
    <property type="component" value="Unassembled WGS sequence"/>
</dbReference>
<protein>
    <submittedName>
        <fullName evidence="1">Uncharacterized protein</fullName>
    </submittedName>
</protein>
<accession>A0A8T0ENM4</accession>